<reference evidence="2" key="1">
    <citation type="journal article" date="2023" name="Plant J.">
        <title>The genome of the king protea, Protea cynaroides.</title>
        <authorList>
            <person name="Chang J."/>
            <person name="Duong T.A."/>
            <person name="Schoeman C."/>
            <person name="Ma X."/>
            <person name="Roodt D."/>
            <person name="Barker N."/>
            <person name="Li Z."/>
            <person name="Van de Peer Y."/>
            <person name="Mizrachi E."/>
        </authorList>
    </citation>
    <scope>NUCLEOTIDE SEQUENCE</scope>
    <source>
        <tissue evidence="2">Young leaves</tissue>
    </source>
</reference>
<feature type="region of interest" description="Disordered" evidence="1">
    <location>
        <begin position="111"/>
        <end position="134"/>
    </location>
</feature>
<dbReference type="AlphaFoldDB" id="A0A9Q0L217"/>
<evidence type="ECO:0000313" key="2">
    <source>
        <dbReference type="EMBL" id="KAJ4980855.1"/>
    </source>
</evidence>
<evidence type="ECO:0000256" key="1">
    <source>
        <dbReference type="SAM" id="MobiDB-lite"/>
    </source>
</evidence>
<evidence type="ECO:0000313" key="3">
    <source>
        <dbReference type="Proteomes" id="UP001141806"/>
    </source>
</evidence>
<dbReference type="Proteomes" id="UP001141806">
    <property type="component" value="Unassembled WGS sequence"/>
</dbReference>
<keyword evidence="3" id="KW-1185">Reference proteome</keyword>
<feature type="compositionally biased region" description="Polar residues" evidence="1">
    <location>
        <begin position="120"/>
        <end position="134"/>
    </location>
</feature>
<comment type="caution">
    <text evidence="2">The sequence shown here is derived from an EMBL/GenBank/DDBJ whole genome shotgun (WGS) entry which is preliminary data.</text>
</comment>
<organism evidence="2 3">
    <name type="scientific">Protea cynaroides</name>
    <dbReference type="NCBI Taxonomy" id="273540"/>
    <lineage>
        <taxon>Eukaryota</taxon>
        <taxon>Viridiplantae</taxon>
        <taxon>Streptophyta</taxon>
        <taxon>Embryophyta</taxon>
        <taxon>Tracheophyta</taxon>
        <taxon>Spermatophyta</taxon>
        <taxon>Magnoliopsida</taxon>
        <taxon>Proteales</taxon>
        <taxon>Proteaceae</taxon>
        <taxon>Protea</taxon>
    </lineage>
</organism>
<protein>
    <submittedName>
        <fullName evidence="2">Uncharacterized protein</fullName>
    </submittedName>
</protein>
<proteinExistence type="predicted"/>
<dbReference type="EMBL" id="JAMYWD010000001">
    <property type="protein sequence ID" value="KAJ4980855.1"/>
    <property type="molecule type" value="Genomic_DNA"/>
</dbReference>
<sequence length="159" mass="16945">MHNVMLTETSCPTQQLPTIKPYQMPTGTSCPTQQLPTIKPYQISSLNIDCGVTDAPSLPLLQRPYSWLTRPCHPFSALWLPHCTPLFPQSPLLVSRSVAVGGIGLFTDSRKATKGGAGACQSSDATPAESPSETAKSGVVSYRMGAAVRLTVVSAIFLL</sequence>
<gene>
    <name evidence="2" type="ORF">NE237_031692</name>
</gene>
<name>A0A9Q0L217_9MAGN</name>
<accession>A0A9Q0L217</accession>